<keyword evidence="3" id="KW-0012">Acyltransferase</keyword>
<dbReference type="Pfam" id="PF01757">
    <property type="entry name" value="Acyl_transf_3"/>
    <property type="match status" value="1"/>
</dbReference>
<evidence type="ECO:0000259" key="2">
    <source>
        <dbReference type="Pfam" id="PF01757"/>
    </source>
</evidence>
<keyword evidence="1" id="KW-0472">Membrane</keyword>
<dbReference type="GO" id="GO:0009103">
    <property type="term" value="P:lipopolysaccharide biosynthetic process"/>
    <property type="evidence" value="ECO:0007669"/>
    <property type="project" value="TreeGrafter"/>
</dbReference>
<dbReference type="EMBL" id="RAVZ01000055">
    <property type="protein sequence ID" value="RKG90483.1"/>
    <property type="molecule type" value="Genomic_DNA"/>
</dbReference>
<organism evidence="3 4">
    <name type="scientific">Corallococcus terminator</name>
    <dbReference type="NCBI Taxonomy" id="2316733"/>
    <lineage>
        <taxon>Bacteria</taxon>
        <taxon>Pseudomonadati</taxon>
        <taxon>Myxococcota</taxon>
        <taxon>Myxococcia</taxon>
        <taxon>Myxococcales</taxon>
        <taxon>Cystobacterineae</taxon>
        <taxon>Myxococcaceae</taxon>
        <taxon>Corallococcus</taxon>
    </lineage>
</organism>
<feature type="transmembrane region" description="Helical" evidence="1">
    <location>
        <begin position="241"/>
        <end position="264"/>
    </location>
</feature>
<feature type="domain" description="Acyltransferase 3" evidence="2">
    <location>
        <begin position="50"/>
        <end position="390"/>
    </location>
</feature>
<dbReference type="RefSeq" id="WP_120540591.1">
    <property type="nucleotide sequence ID" value="NZ_RAVZ01000055.1"/>
</dbReference>
<feature type="transmembrane region" description="Helical" evidence="1">
    <location>
        <begin position="199"/>
        <end position="221"/>
    </location>
</feature>
<feature type="transmembrane region" description="Helical" evidence="1">
    <location>
        <begin position="276"/>
        <end position="296"/>
    </location>
</feature>
<feature type="transmembrane region" description="Helical" evidence="1">
    <location>
        <begin position="124"/>
        <end position="144"/>
    </location>
</feature>
<proteinExistence type="predicted"/>
<evidence type="ECO:0000313" key="3">
    <source>
        <dbReference type="EMBL" id="RKG90483.1"/>
    </source>
</evidence>
<accession>A0A3A8JLT5</accession>
<dbReference type="AlphaFoldDB" id="A0A3A8JLT5"/>
<keyword evidence="1" id="KW-0812">Transmembrane</keyword>
<name>A0A3A8JLT5_9BACT</name>
<keyword evidence="3" id="KW-0808">Transferase</keyword>
<dbReference type="GO" id="GO:0016020">
    <property type="term" value="C:membrane"/>
    <property type="evidence" value="ECO:0007669"/>
    <property type="project" value="TreeGrafter"/>
</dbReference>
<dbReference type="InterPro" id="IPR050879">
    <property type="entry name" value="Acyltransferase_3"/>
</dbReference>
<reference evidence="4" key="1">
    <citation type="submission" date="2018-09" db="EMBL/GenBank/DDBJ databases">
        <authorList>
            <person name="Livingstone P.G."/>
            <person name="Whitworth D.E."/>
        </authorList>
    </citation>
    <scope>NUCLEOTIDE SEQUENCE [LARGE SCALE GENOMIC DNA]</scope>
    <source>
        <strain evidence="4">CA054A</strain>
    </source>
</reference>
<evidence type="ECO:0000256" key="1">
    <source>
        <dbReference type="SAM" id="Phobius"/>
    </source>
</evidence>
<dbReference type="OrthoDB" id="5501619at2"/>
<dbReference type="Proteomes" id="UP000268094">
    <property type="component" value="Unassembled WGS sequence"/>
</dbReference>
<keyword evidence="1" id="KW-1133">Transmembrane helix</keyword>
<evidence type="ECO:0000313" key="4">
    <source>
        <dbReference type="Proteomes" id="UP000268094"/>
    </source>
</evidence>
<dbReference type="PANTHER" id="PTHR23028">
    <property type="entry name" value="ACETYLTRANSFERASE"/>
    <property type="match status" value="1"/>
</dbReference>
<protein>
    <submittedName>
        <fullName evidence="3">Acyltransferase</fullName>
    </submittedName>
</protein>
<feature type="transmembrane region" description="Helical" evidence="1">
    <location>
        <begin position="80"/>
        <end position="104"/>
    </location>
</feature>
<dbReference type="InterPro" id="IPR002656">
    <property type="entry name" value="Acyl_transf_3_dom"/>
</dbReference>
<sequence length="421" mass="46833">MAGGARPSAPRCPWRLARFGDELLATHLASGPRPPPKAAPLNTPESRHLAGLDLLRGLAIVLVVLFHHPRPPDHETYRMVANFGWTGVELFFVLSGFLIGAQFLEPLAKGETPSLRRFYLRRALRILPPFLVVLGLYVFVPAWSERPFVTPAWRFLTFTQNFGLHRNGFSHAWSLCVEEHFYLVLPLTLLALRGRARAPYVLAGAVAVMLGGMLLRGGLWLHLFGSLGPDDLAWRDYDTFLYYPTYARLDGLLCGVLLATVRVFRPALWQRWTQRPGVLLPGFGLLCLGGAAYVNQQYNREFSFAVLAFPLAALGYAALLVSMAGPAVSRVCARIPGVRTFAVLSFTVYLTHKSMQHLVRVALEPYGLGTFHVVTLVGGAVAVLLASLLLHHGVERPALRWRERLERRLTGKEHRVSPALR</sequence>
<comment type="caution">
    <text evidence="3">The sequence shown here is derived from an EMBL/GenBank/DDBJ whole genome shotgun (WGS) entry which is preliminary data.</text>
</comment>
<keyword evidence="4" id="KW-1185">Reference proteome</keyword>
<dbReference type="GO" id="GO:0016747">
    <property type="term" value="F:acyltransferase activity, transferring groups other than amino-acyl groups"/>
    <property type="evidence" value="ECO:0007669"/>
    <property type="project" value="InterPro"/>
</dbReference>
<feature type="transmembrane region" description="Helical" evidence="1">
    <location>
        <begin position="49"/>
        <end position="68"/>
    </location>
</feature>
<feature type="transmembrane region" description="Helical" evidence="1">
    <location>
        <begin position="370"/>
        <end position="390"/>
    </location>
</feature>
<feature type="transmembrane region" description="Helical" evidence="1">
    <location>
        <begin position="302"/>
        <end position="324"/>
    </location>
</feature>
<dbReference type="PANTHER" id="PTHR23028:SF53">
    <property type="entry name" value="ACYL_TRANSF_3 DOMAIN-CONTAINING PROTEIN"/>
    <property type="match status" value="1"/>
</dbReference>
<gene>
    <name evidence="3" type="ORF">D7V88_11080</name>
</gene>
<feature type="transmembrane region" description="Helical" evidence="1">
    <location>
        <begin position="331"/>
        <end position="350"/>
    </location>
</feature>